<comment type="caution">
    <text evidence="1">The sequence shown here is derived from an EMBL/GenBank/DDBJ whole genome shotgun (WGS) entry which is preliminary data.</text>
</comment>
<sequence length="270" mass="31557">MQQHEIHSFLKRYFTANHCEIVEETPFYLTVQLTIEMDKELMNRPFYWHYLEKTGGIPNPAKLTLITDANFDDSNIRGERIHFGSPRLHQIFASTQKFGAFIRLYENVHQTKPAQMPLHPWVGMNVKISYHCNLKKDIMMSLGLHLITGSIVLSFQEKLEQQELSARIPDYCFTLSPLIKPKSGLNRLKQFIRGEIEQDNDEWAAEAQKKWNEDLALLNHFYEDMDEKPECYEVEKQALQELYEPKIIVNTINGGLFYLTDQTTKQLTSA</sequence>
<reference evidence="2" key="1">
    <citation type="journal article" date="2019" name="Int. J. Syst. Evol. Microbiol.">
        <title>The Global Catalogue of Microorganisms (GCM) 10K type strain sequencing project: providing services to taxonomists for standard genome sequencing and annotation.</title>
        <authorList>
            <consortium name="The Broad Institute Genomics Platform"/>
            <consortium name="The Broad Institute Genome Sequencing Center for Infectious Disease"/>
            <person name="Wu L."/>
            <person name="Ma J."/>
        </authorList>
    </citation>
    <scope>NUCLEOTIDE SEQUENCE [LARGE SCALE GENOMIC DNA]</scope>
    <source>
        <strain evidence="2">CCUG 61889</strain>
    </source>
</reference>
<dbReference type="RefSeq" id="WP_377912770.1">
    <property type="nucleotide sequence ID" value="NZ_JBHRZT010000020.1"/>
</dbReference>
<keyword evidence="2" id="KW-1185">Reference proteome</keyword>
<dbReference type="Proteomes" id="UP001595752">
    <property type="component" value="Unassembled WGS sequence"/>
</dbReference>
<dbReference type="InterPro" id="IPR024562">
    <property type="entry name" value="YqhG"/>
</dbReference>
<evidence type="ECO:0000313" key="2">
    <source>
        <dbReference type="Proteomes" id="UP001595752"/>
    </source>
</evidence>
<dbReference type="EMBL" id="JBHRZT010000020">
    <property type="protein sequence ID" value="MFC3882893.1"/>
    <property type="molecule type" value="Genomic_DNA"/>
</dbReference>
<proteinExistence type="predicted"/>
<name>A0ABV8AY59_9BACI</name>
<evidence type="ECO:0000313" key="1">
    <source>
        <dbReference type="EMBL" id="MFC3882893.1"/>
    </source>
</evidence>
<accession>A0ABV8AY59</accession>
<gene>
    <name evidence="1" type="ORF">ACFOU2_04980</name>
</gene>
<dbReference type="Pfam" id="PF11079">
    <property type="entry name" value="YqhG"/>
    <property type="match status" value="1"/>
</dbReference>
<protein>
    <submittedName>
        <fullName evidence="1">YqhG family protein</fullName>
    </submittedName>
</protein>
<organism evidence="1 2">
    <name type="scientific">Bacillus songklensis</name>
    <dbReference type="NCBI Taxonomy" id="1069116"/>
    <lineage>
        <taxon>Bacteria</taxon>
        <taxon>Bacillati</taxon>
        <taxon>Bacillota</taxon>
        <taxon>Bacilli</taxon>
        <taxon>Bacillales</taxon>
        <taxon>Bacillaceae</taxon>
        <taxon>Bacillus</taxon>
    </lineage>
</organism>